<accession>A8N2A0</accession>
<dbReference type="eggNOG" id="ENOG502S65M">
    <property type="taxonomic scope" value="Eukaryota"/>
</dbReference>
<dbReference type="OrthoDB" id="2448307at2759"/>
<feature type="transmembrane region" description="Helical" evidence="2">
    <location>
        <begin position="28"/>
        <end position="49"/>
    </location>
</feature>
<dbReference type="AlphaFoldDB" id="A8N2A0"/>
<sequence>MKFQQPWQGTNSGQFSGKLRAMWDKITFSRLTIFYFAFTIIHFAIQFSLQIRAFTINAEAAYFLDHILEEGNAKSTSLPFQTKSTERPPSAEYPSSFASTSSKPSVSTTTIFVRPVSTAPQPTGAIEDDNDDDDDDNDDGDNDVDEDEDDGGIDRPRVPVVSNQATTRNSLGATQMYKREHSIILDGETVTLSDTCLDALNWPASQLHNTKREDIVFIAFQFWVLGMSFIALLNESIPHILASLLTHVMVTAWVSFQVTQTEIFRRNFNRIITNGACRGTNLLPDFWKARALAEYPSLALHAVALIVSCVLTWKLVKLYGWQTFKRVGASLKINRIYKIMLILSVTIQLSLFFMLTTVCLWIDQLFNSAIGDIASFTTLYKVSSFITLALLVPWLMMGWFAVRRELRLPMFFFLVLSILYLTGWGVMFFSTTFRWTFVTWRFFAVMASASVFLTCVSFIFGIICRFNFGKGLLKYLDANDSVVEDDRSSVWNEKRDLEHYPFPSVESLVPTFSSAYGSQDHYVQGPTASQGPRFFQSNPEPYETGPPGLASPPRAVTRNLNDVPQMRRSDSSGSEKSHASFVREMQSRGSDHMRKGSQSSSQSSKRWVIE</sequence>
<dbReference type="PANTHER" id="PTHR34391">
    <property type="entry name" value="UPF0658 GOLGI APPARATUS MEMBRANE PROTEIN C1952.10C-RELATED"/>
    <property type="match status" value="1"/>
</dbReference>
<dbReference type="KEGG" id="cci:CC1G_01699"/>
<feature type="transmembrane region" description="Helical" evidence="2">
    <location>
        <begin position="298"/>
        <end position="316"/>
    </location>
</feature>
<feature type="compositionally biased region" description="Polar residues" evidence="1">
    <location>
        <begin position="526"/>
        <end position="539"/>
    </location>
</feature>
<feature type="compositionally biased region" description="Basic and acidic residues" evidence="1">
    <location>
        <begin position="585"/>
        <end position="594"/>
    </location>
</feature>
<feature type="transmembrane region" description="Helical" evidence="2">
    <location>
        <begin position="336"/>
        <end position="362"/>
    </location>
</feature>
<keyword evidence="2" id="KW-1133">Transmembrane helix</keyword>
<feature type="transmembrane region" description="Helical" evidence="2">
    <location>
        <begin position="442"/>
        <end position="464"/>
    </location>
</feature>
<organism evidence="3 4">
    <name type="scientific">Coprinopsis cinerea (strain Okayama-7 / 130 / ATCC MYA-4618 / FGSC 9003)</name>
    <name type="common">Inky cap fungus</name>
    <name type="synonym">Hormographiella aspergillata</name>
    <dbReference type="NCBI Taxonomy" id="240176"/>
    <lineage>
        <taxon>Eukaryota</taxon>
        <taxon>Fungi</taxon>
        <taxon>Dikarya</taxon>
        <taxon>Basidiomycota</taxon>
        <taxon>Agaricomycotina</taxon>
        <taxon>Agaricomycetes</taxon>
        <taxon>Agaricomycetidae</taxon>
        <taxon>Agaricales</taxon>
        <taxon>Agaricineae</taxon>
        <taxon>Psathyrellaceae</taxon>
        <taxon>Coprinopsis</taxon>
    </lineage>
</organism>
<dbReference type="PANTHER" id="PTHR34391:SF2">
    <property type="entry name" value="TRP C-TERMINAL DOMAIN-CONTAINING PROTEIN"/>
    <property type="match status" value="1"/>
</dbReference>
<feature type="region of interest" description="Disordered" evidence="1">
    <location>
        <begin position="526"/>
        <end position="610"/>
    </location>
</feature>
<dbReference type="GO" id="GO:0005794">
    <property type="term" value="C:Golgi apparatus"/>
    <property type="evidence" value="ECO:0007669"/>
    <property type="project" value="TreeGrafter"/>
</dbReference>
<feature type="transmembrane region" description="Helical" evidence="2">
    <location>
        <begin position="382"/>
        <end position="402"/>
    </location>
</feature>
<keyword evidence="2" id="KW-0472">Membrane</keyword>
<gene>
    <name evidence="3" type="ORF">CC1G_01699</name>
</gene>
<evidence type="ECO:0000313" key="3">
    <source>
        <dbReference type="EMBL" id="EAU92654.2"/>
    </source>
</evidence>
<dbReference type="Proteomes" id="UP000001861">
    <property type="component" value="Unassembled WGS sequence"/>
</dbReference>
<dbReference type="GeneID" id="6005445"/>
<feature type="compositionally biased region" description="Acidic residues" evidence="1">
    <location>
        <begin position="126"/>
        <end position="151"/>
    </location>
</feature>
<name>A8N2A0_COPC7</name>
<dbReference type="RefSeq" id="XP_001829019.2">
    <property type="nucleotide sequence ID" value="XM_001828967.2"/>
</dbReference>
<evidence type="ECO:0000313" key="4">
    <source>
        <dbReference type="Proteomes" id="UP000001861"/>
    </source>
</evidence>
<dbReference type="InterPro" id="IPR040410">
    <property type="entry name" value="UPF0658_Golgi"/>
</dbReference>
<protein>
    <submittedName>
        <fullName evidence="3">Uncharacterized protein</fullName>
    </submittedName>
</protein>
<feature type="transmembrane region" description="Helical" evidence="2">
    <location>
        <begin position="409"/>
        <end position="430"/>
    </location>
</feature>
<proteinExistence type="predicted"/>
<keyword evidence="4" id="KW-1185">Reference proteome</keyword>
<dbReference type="HOGENOM" id="CLU_021809_1_0_1"/>
<evidence type="ECO:0000256" key="1">
    <source>
        <dbReference type="SAM" id="MobiDB-lite"/>
    </source>
</evidence>
<feature type="region of interest" description="Disordered" evidence="1">
    <location>
        <begin position="75"/>
        <end position="164"/>
    </location>
</feature>
<reference evidence="3 4" key="1">
    <citation type="journal article" date="2010" name="Proc. Natl. Acad. Sci. U.S.A.">
        <title>Insights into evolution of multicellular fungi from the assembled chromosomes of the mushroom Coprinopsis cinerea (Coprinus cinereus).</title>
        <authorList>
            <person name="Stajich J.E."/>
            <person name="Wilke S.K."/>
            <person name="Ahren D."/>
            <person name="Au C.H."/>
            <person name="Birren B.W."/>
            <person name="Borodovsky M."/>
            <person name="Burns C."/>
            <person name="Canback B."/>
            <person name="Casselton L.A."/>
            <person name="Cheng C.K."/>
            <person name="Deng J."/>
            <person name="Dietrich F.S."/>
            <person name="Fargo D.C."/>
            <person name="Farman M.L."/>
            <person name="Gathman A.C."/>
            <person name="Goldberg J."/>
            <person name="Guigo R."/>
            <person name="Hoegger P.J."/>
            <person name="Hooker J.B."/>
            <person name="Huggins A."/>
            <person name="James T.Y."/>
            <person name="Kamada T."/>
            <person name="Kilaru S."/>
            <person name="Kodira C."/>
            <person name="Kues U."/>
            <person name="Kupfer D."/>
            <person name="Kwan H.S."/>
            <person name="Lomsadze A."/>
            <person name="Li W."/>
            <person name="Lilly W.W."/>
            <person name="Ma L.J."/>
            <person name="Mackey A.J."/>
            <person name="Manning G."/>
            <person name="Martin F."/>
            <person name="Muraguchi H."/>
            <person name="Natvig D.O."/>
            <person name="Palmerini H."/>
            <person name="Ramesh M.A."/>
            <person name="Rehmeyer C.J."/>
            <person name="Roe B.A."/>
            <person name="Shenoy N."/>
            <person name="Stanke M."/>
            <person name="Ter-Hovhannisyan V."/>
            <person name="Tunlid A."/>
            <person name="Velagapudi R."/>
            <person name="Vision T.J."/>
            <person name="Zeng Q."/>
            <person name="Zolan M.E."/>
            <person name="Pukkila P.J."/>
        </authorList>
    </citation>
    <scope>NUCLEOTIDE SEQUENCE [LARGE SCALE GENOMIC DNA]</scope>
    <source>
        <strain evidence="4">Okayama-7 / 130 / ATCC MYA-4618 / FGSC 9003</strain>
    </source>
</reference>
<feature type="compositionally biased region" description="Basic and acidic residues" evidence="1">
    <location>
        <begin position="565"/>
        <end position="578"/>
    </location>
</feature>
<feature type="compositionally biased region" description="Low complexity" evidence="1">
    <location>
        <begin position="95"/>
        <end position="110"/>
    </location>
</feature>
<dbReference type="OMA" id="ISTTFRW"/>
<keyword evidence="2" id="KW-0812">Transmembrane</keyword>
<comment type="caution">
    <text evidence="3">The sequence shown here is derived from an EMBL/GenBank/DDBJ whole genome shotgun (WGS) entry which is preliminary data.</text>
</comment>
<dbReference type="VEuPathDB" id="FungiDB:CC1G_01699"/>
<feature type="transmembrane region" description="Helical" evidence="2">
    <location>
        <begin position="215"/>
        <end position="233"/>
    </location>
</feature>
<evidence type="ECO:0000256" key="2">
    <source>
        <dbReference type="SAM" id="Phobius"/>
    </source>
</evidence>
<dbReference type="EMBL" id="AACS02000001">
    <property type="protein sequence ID" value="EAU92654.2"/>
    <property type="molecule type" value="Genomic_DNA"/>
</dbReference>
<dbReference type="InParanoid" id="A8N2A0"/>